<sequence>MSRPNSHKTDQIEDTSSSSLIFEALIRPLPSEKYWLVCAVAGFLGKNAEEFVDECYHKETYMKSYEWTIPPLPSEKYWPVVNCPLNPPPIKVAPGRPKKNRKRDPHEDPKKPGRLTKHGVVMTCGNCGGRGHNKRKCTSKSISEPPAKRPMGRPRKTTQQQLSQCTQQSSQVSSQQNSQPVNPSSQQSSERGRGRGMSRGRVLEVELMIAAIEGDYGVRVLKNQCLWNEKIKKKRTRASICDDQIR</sequence>
<feature type="compositionally biased region" description="Low complexity" evidence="2">
    <location>
        <begin position="158"/>
        <end position="189"/>
    </location>
</feature>
<dbReference type="GO" id="GO:0006355">
    <property type="term" value="P:regulation of DNA-templated transcription"/>
    <property type="evidence" value="ECO:0007669"/>
    <property type="project" value="InterPro"/>
</dbReference>
<dbReference type="PROSITE" id="PS50158">
    <property type="entry name" value="ZF_CCHC"/>
    <property type="match status" value="1"/>
</dbReference>
<evidence type="ECO:0000259" key="3">
    <source>
        <dbReference type="PROSITE" id="PS50158"/>
    </source>
</evidence>
<reference evidence="4 5" key="1">
    <citation type="submission" date="2019-05" db="EMBL/GenBank/DDBJ databases">
        <title>Mikania micrantha, genome provides insights into the molecular mechanism of rapid growth.</title>
        <authorList>
            <person name="Liu B."/>
        </authorList>
    </citation>
    <scope>NUCLEOTIDE SEQUENCE [LARGE SCALE GENOMIC DNA]</scope>
    <source>
        <strain evidence="4">NLD-2019</strain>
        <tissue evidence="4">Leaf</tissue>
    </source>
</reference>
<dbReference type="GO" id="GO:0008270">
    <property type="term" value="F:zinc ion binding"/>
    <property type="evidence" value="ECO:0007669"/>
    <property type="project" value="UniProtKB-KW"/>
</dbReference>
<feature type="region of interest" description="Disordered" evidence="2">
    <location>
        <begin position="88"/>
        <end position="198"/>
    </location>
</feature>
<keyword evidence="1" id="KW-0863">Zinc-finger</keyword>
<keyword evidence="1" id="KW-0479">Metal-binding</keyword>
<comment type="caution">
    <text evidence="4">The sequence shown here is derived from an EMBL/GenBank/DDBJ whole genome shotgun (WGS) entry which is preliminary data.</text>
</comment>
<dbReference type="Proteomes" id="UP000326396">
    <property type="component" value="Linkage Group LG18"/>
</dbReference>
<dbReference type="PRINTS" id="PR00930">
    <property type="entry name" value="HIGHMOBLTYIY"/>
</dbReference>
<accession>A0A5N6NMD4</accession>
<keyword evidence="1" id="KW-0862">Zinc</keyword>
<dbReference type="InterPro" id="IPR001878">
    <property type="entry name" value="Znf_CCHC"/>
</dbReference>
<dbReference type="GO" id="GO:0005634">
    <property type="term" value="C:nucleus"/>
    <property type="evidence" value="ECO:0007669"/>
    <property type="project" value="InterPro"/>
</dbReference>
<evidence type="ECO:0000313" key="4">
    <source>
        <dbReference type="EMBL" id="KAD4981818.1"/>
    </source>
</evidence>
<dbReference type="EMBL" id="SZYD01000010">
    <property type="protein sequence ID" value="KAD4981818.1"/>
    <property type="molecule type" value="Genomic_DNA"/>
</dbReference>
<proteinExistence type="predicted"/>
<organism evidence="4 5">
    <name type="scientific">Mikania micrantha</name>
    <name type="common">bitter vine</name>
    <dbReference type="NCBI Taxonomy" id="192012"/>
    <lineage>
        <taxon>Eukaryota</taxon>
        <taxon>Viridiplantae</taxon>
        <taxon>Streptophyta</taxon>
        <taxon>Embryophyta</taxon>
        <taxon>Tracheophyta</taxon>
        <taxon>Spermatophyta</taxon>
        <taxon>Magnoliopsida</taxon>
        <taxon>eudicotyledons</taxon>
        <taxon>Gunneridae</taxon>
        <taxon>Pentapetalae</taxon>
        <taxon>asterids</taxon>
        <taxon>campanulids</taxon>
        <taxon>Asterales</taxon>
        <taxon>Asteraceae</taxon>
        <taxon>Asteroideae</taxon>
        <taxon>Heliantheae alliance</taxon>
        <taxon>Eupatorieae</taxon>
        <taxon>Mikania</taxon>
    </lineage>
</organism>
<dbReference type="AlphaFoldDB" id="A0A5N6NMD4"/>
<feature type="domain" description="CCHC-type" evidence="3">
    <location>
        <begin position="124"/>
        <end position="139"/>
    </location>
</feature>
<protein>
    <recommendedName>
        <fullName evidence="3">CCHC-type domain-containing protein</fullName>
    </recommendedName>
</protein>
<evidence type="ECO:0000256" key="1">
    <source>
        <dbReference type="PROSITE-ProRule" id="PRU00047"/>
    </source>
</evidence>
<name>A0A5N6NMD4_9ASTR</name>
<evidence type="ECO:0000256" key="2">
    <source>
        <dbReference type="SAM" id="MobiDB-lite"/>
    </source>
</evidence>
<dbReference type="OrthoDB" id="1939383at2759"/>
<gene>
    <name evidence="4" type="ORF">E3N88_18489</name>
</gene>
<evidence type="ECO:0000313" key="5">
    <source>
        <dbReference type="Proteomes" id="UP000326396"/>
    </source>
</evidence>
<keyword evidence="5" id="KW-1185">Reference proteome</keyword>
<dbReference type="GO" id="GO:0003677">
    <property type="term" value="F:DNA binding"/>
    <property type="evidence" value="ECO:0007669"/>
    <property type="project" value="InterPro"/>
</dbReference>
<dbReference type="InterPro" id="IPR000116">
    <property type="entry name" value="HMGA"/>
</dbReference>
<dbReference type="GO" id="GO:0000785">
    <property type="term" value="C:chromatin"/>
    <property type="evidence" value="ECO:0007669"/>
    <property type="project" value="InterPro"/>
</dbReference>